<sequence>EATSIKFTNIICTSYNESWILVNTCRLRALNRYTTTLNFNATLIQPVTETSITFQFLQKANGYKPWLYKYTIDVCRFFKKAYNPVAIMVYKMFKDFTNFNHTCPYETELICDGFYISDDKIPIPWPSGDFQLQMQFTSNKKRLIFVYIYFHVADDL</sequence>
<evidence type="ECO:0000313" key="1">
    <source>
        <dbReference type="EMBL" id="EDV94746.1"/>
    </source>
</evidence>
<dbReference type="HOGENOM" id="CLU_116900_0_1_1"/>
<dbReference type="InParanoid" id="B4JSK6"/>
<proteinExistence type="predicted"/>
<dbReference type="SMART" id="SM00697">
    <property type="entry name" value="DM8"/>
    <property type="match status" value="1"/>
</dbReference>
<dbReference type="InterPro" id="IPR010512">
    <property type="entry name" value="DUF1091"/>
</dbReference>
<accession>B4JSK6</accession>
<feature type="non-terminal residue" evidence="1">
    <location>
        <position position="1"/>
    </location>
</feature>
<evidence type="ECO:0000313" key="2">
    <source>
        <dbReference type="Proteomes" id="UP000001070"/>
    </source>
</evidence>
<organism evidence="2">
    <name type="scientific">Drosophila grimshawi</name>
    <name type="common">Hawaiian fruit fly</name>
    <name type="synonym">Idiomyia grimshawi</name>
    <dbReference type="NCBI Taxonomy" id="7222"/>
    <lineage>
        <taxon>Eukaryota</taxon>
        <taxon>Metazoa</taxon>
        <taxon>Ecdysozoa</taxon>
        <taxon>Arthropoda</taxon>
        <taxon>Hexapoda</taxon>
        <taxon>Insecta</taxon>
        <taxon>Pterygota</taxon>
        <taxon>Neoptera</taxon>
        <taxon>Endopterygota</taxon>
        <taxon>Diptera</taxon>
        <taxon>Brachycera</taxon>
        <taxon>Muscomorpha</taxon>
        <taxon>Ephydroidea</taxon>
        <taxon>Drosophilidae</taxon>
        <taxon>Drosophila</taxon>
        <taxon>Hawaiian Drosophila</taxon>
    </lineage>
</organism>
<dbReference type="OrthoDB" id="7727171at2759"/>
<dbReference type="OMA" id="HNKSWVT"/>
<dbReference type="PANTHER" id="PTHR20898">
    <property type="entry name" value="DAEDALUS ON 3-RELATED-RELATED"/>
    <property type="match status" value="1"/>
</dbReference>
<gene>
    <name evidence="1" type="primary">Dgri\GH22552</name>
    <name evidence="1" type="ORF">Dgri_GH22552</name>
</gene>
<keyword evidence="2" id="KW-1185">Reference proteome</keyword>
<dbReference type="PhylomeDB" id="B4JSK6"/>
<dbReference type="PANTHER" id="PTHR20898:SF0">
    <property type="entry name" value="DAEDALUS ON 3-RELATED"/>
    <property type="match status" value="1"/>
</dbReference>
<name>B4JSK6_DROGR</name>
<dbReference type="AlphaFoldDB" id="B4JSK6"/>
<reference evidence="1 2" key="1">
    <citation type="journal article" date="2007" name="Nature">
        <title>Evolution of genes and genomes on the Drosophila phylogeny.</title>
        <authorList>
            <consortium name="Drosophila 12 Genomes Consortium"/>
            <person name="Clark A.G."/>
            <person name="Eisen M.B."/>
            <person name="Smith D.R."/>
            <person name="Bergman C.M."/>
            <person name="Oliver B."/>
            <person name="Markow T.A."/>
            <person name="Kaufman T.C."/>
            <person name="Kellis M."/>
            <person name="Gelbart W."/>
            <person name="Iyer V.N."/>
            <person name="Pollard D.A."/>
            <person name="Sackton T.B."/>
            <person name="Larracuente A.M."/>
            <person name="Singh N.D."/>
            <person name="Abad J.P."/>
            <person name="Abt D.N."/>
            <person name="Adryan B."/>
            <person name="Aguade M."/>
            <person name="Akashi H."/>
            <person name="Anderson W.W."/>
            <person name="Aquadro C.F."/>
            <person name="Ardell D.H."/>
            <person name="Arguello R."/>
            <person name="Artieri C.G."/>
            <person name="Barbash D.A."/>
            <person name="Barker D."/>
            <person name="Barsanti P."/>
            <person name="Batterham P."/>
            <person name="Batzoglou S."/>
            <person name="Begun D."/>
            <person name="Bhutkar A."/>
            <person name="Blanco E."/>
            <person name="Bosak S.A."/>
            <person name="Bradley R.K."/>
            <person name="Brand A.D."/>
            <person name="Brent M.R."/>
            <person name="Brooks A.N."/>
            <person name="Brown R.H."/>
            <person name="Butlin R.K."/>
            <person name="Caggese C."/>
            <person name="Calvi B.R."/>
            <person name="Bernardo de Carvalho A."/>
            <person name="Caspi A."/>
            <person name="Castrezana S."/>
            <person name="Celniker S.E."/>
            <person name="Chang J.L."/>
            <person name="Chapple C."/>
            <person name="Chatterji S."/>
            <person name="Chinwalla A."/>
            <person name="Civetta A."/>
            <person name="Clifton S.W."/>
            <person name="Comeron J.M."/>
            <person name="Costello J.C."/>
            <person name="Coyne J.A."/>
            <person name="Daub J."/>
            <person name="David R.G."/>
            <person name="Delcher A.L."/>
            <person name="Delehaunty K."/>
            <person name="Do C.B."/>
            <person name="Ebling H."/>
            <person name="Edwards K."/>
            <person name="Eickbush T."/>
            <person name="Evans J.D."/>
            <person name="Filipski A."/>
            <person name="Findeiss S."/>
            <person name="Freyhult E."/>
            <person name="Fulton L."/>
            <person name="Fulton R."/>
            <person name="Garcia A.C."/>
            <person name="Gardiner A."/>
            <person name="Garfield D.A."/>
            <person name="Garvin B.E."/>
            <person name="Gibson G."/>
            <person name="Gilbert D."/>
            <person name="Gnerre S."/>
            <person name="Godfrey J."/>
            <person name="Good R."/>
            <person name="Gotea V."/>
            <person name="Gravely B."/>
            <person name="Greenberg A.J."/>
            <person name="Griffiths-Jones S."/>
            <person name="Gross S."/>
            <person name="Guigo R."/>
            <person name="Gustafson E.A."/>
            <person name="Haerty W."/>
            <person name="Hahn M.W."/>
            <person name="Halligan D.L."/>
            <person name="Halpern A.L."/>
            <person name="Halter G.M."/>
            <person name="Han M.V."/>
            <person name="Heger A."/>
            <person name="Hillier L."/>
            <person name="Hinrichs A.S."/>
            <person name="Holmes I."/>
            <person name="Hoskins R.A."/>
            <person name="Hubisz M.J."/>
            <person name="Hultmark D."/>
            <person name="Huntley M.A."/>
            <person name="Jaffe D.B."/>
            <person name="Jagadeeshan S."/>
            <person name="Jeck W.R."/>
            <person name="Johnson J."/>
            <person name="Jones C.D."/>
            <person name="Jordan W.C."/>
            <person name="Karpen G.H."/>
            <person name="Kataoka E."/>
            <person name="Keightley P.D."/>
            <person name="Kheradpour P."/>
            <person name="Kirkness E.F."/>
            <person name="Koerich L.B."/>
            <person name="Kristiansen K."/>
            <person name="Kudrna D."/>
            <person name="Kulathinal R.J."/>
            <person name="Kumar S."/>
            <person name="Kwok R."/>
            <person name="Lander E."/>
            <person name="Langley C.H."/>
            <person name="Lapoint R."/>
            <person name="Lazzaro B.P."/>
            <person name="Lee S.J."/>
            <person name="Levesque L."/>
            <person name="Li R."/>
            <person name="Lin C.F."/>
            <person name="Lin M.F."/>
            <person name="Lindblad-Toh K."/>
            <person name="Llopart A."/>
            <person name="Long M."/>
            <person name="Low L."/>
            <person name="Lozovsky E."/>
            <person name="Lu J."/>
            <person name="Luo M."/>
            <person name="Machado C.A."/>
            <person name="Makalowski W."/>
            <person name="Marzo M."/>
            <person name="Matsuda M."/>
            <person name="Matzkin L."/>
            <person name="McAllister B."/>
            <person name="McBride C.S."/>
            <person name="McKernan B."/>
            <person name="McKernan K."/>
            <person name="Mendez-Lago M."/>
            <person name="Minx P."/>
            <person name="Mollenhauer M.U."/>
            <person name="Montooth K."/>
            <person name="Mount S.M."/>
            <person name="Mu X."/>
            <person name="Myers E."/>
            <person name="Negre B."/>
            <person name="Newfeld S."/>
            <person name="Nielsen R."/>
            <person name="Noor M.A."/>
            <person name="O'Grady P."/>
            <person name="Pachter L."/>
            <person name="Papaceit M."/>
            <person name="Parisi M.J."/>
            <person name="Parisi M."/>
            <person name="Parts L."/>
            <person name="Pedersen J.S."/>
            <person name="Pesole G."/>
            <person name="Phillippy A.M."/>
            <person name="Ponting C.P."/>
            <person name="Pop M."/>
            <person name="Porcelli D."/>
            <person name="Powell J.R."/>
            <person name="Prohaska S."/>
            <person name="Pruitt K."/>
            <person name="Puig M."/>
            <person name="Quesneville H."/>
            <person name="Ram K.R."/>
            <person name="Rand D."/>
            <person name="Rasmussen M.D."/>
            <person name="Reed L.K."/>
            <person name="Reenan R."/>
            <person name="Reily A."/>
            <person name="Remington K.A."/>
            <person name="Rieger T.T."/>
            <person name="Ritchie M.G."/>
            <person name="Robin C."/>
            <person name="Rogers Y.H."/>
            <person name="Rohde C."/>
            <person name="Rozas J."/>
            <person name="Rubenfield M.J."/>
            <person name="Ruiz A."/>
            <person name="Russo S."/>
            <person name="Salzberg S.L."/>
            <person name="Sanchez-Gracia A."/>
            <person name="Saranga D.J."/>
            <person name="Sato H."/>
            <person name="Schaeffer S.W."/>
            <person name="Schatz M.C."/>
            <person name="Schlenke T."/>
            <person name="Schwartz R."/>
            <person name="Segarra C."/>
            <person name="Singh R.S."/>
            <person name="Sirot L."/>
            <person name="Sirota M."/>
            <person name="Sisneros N.B."/>
            <person name="Smith C.D."/>
            <person name="Smith T.F."/>
            <person name="Spieth J."/>
            <person name="Stage D.E."/>
            <person name="Stark A."/>
            <person name="Stephan W."/>
            <person name="Strausberg R.L."/>
            <person name="Strempel S."/>
            <person name="Sturgill D."/>
            <person name="Sutton G."/>
            <person name="Sutton G.G."/>
            <person name="Tao W."/>
            <person name="Teichmann S."/>
            <person name="Tobari Y.N."/>
            <person name="Tomimura Y."/>
            <person name="Tsolas J.M."/>
            <person name="Valente V.L."/>
            <person name="Venter E."/>
            <person name="Venter J.C."/>
            <person name="Vicario S."/>
            <person name="Vieira F.G."/>
            <person name="Vilella A.J."/>
            <person name="Villasante A."/>
            <person name="Walenz B."/>
            <person name="Wang J."/>
            <person name="Wasserman M."/>
            <person name="Watts T."/>
            <person name="Wilson D."/>
            <person name="Wilson R.K."/>
            <person name="Wing R.A."/>
            <person name="Wolfner M.F."/>
            <person name="Wong A."/>
            <person name="Wong G.K."/>
            <person name="Wu C.I."/>
            <person name="Wu G."/>
            <person name="Yamamoto D."/>
            <person name="Yang H.P."/>
            <person name="Yang S.P."/>
            <person name="Yorke J.A."/>
            <person name="Yoshida K."/>
            <person name="Zdobnov E."/>
            <person name="Zhang P."/>
            <person name="Zhang Y."/>
            <person name="Zimin A.V."/>
            <person name="Baldwin J."/>
            <person name="Abdouelleil A."/>
            <person name="Abdulkadir J."/>
            <person name="Abebe A."/>
            <person name="Abera B."/>
            <person name="Abreu J."/>
            <person name="Acer S.C."/>
            <person name="Aftuck L."/>
            <person name="Alexander A."/>
            <person name="An P."/>
            <person name="Anderson E."/>
            <person name="Anderson S."/>
            <person name="Arachi H."/>
            <person name="Azer M."/>
            <person name="Bachantsang P."/>
            <person name="Barry A."/>
            <person name="Bayul T."/>
            <person name="Berlin A."/>
            <person name="Bessette D."/>
            <person name="Bloom T."/>
            <person name="Blye J."/>
            <person name="Boguslavskiy L."/>
            <person name="Bonnet C."/>
            <person name="Boukhgalter B."/>
            <person name="Bourzgui I."/>
            <person name="Brown A."/>
            <person name="Cahill P."/>
            <person name="Channer S."/>
            <person name="Cheshatsang Y."/>
            <person name="Chuda L."/>
            <person name="Citroen M."/>
            <person name="Collymore A."/>
            <person name="Cooke P."/>
            <person name="Costello M."/>
            <person name="D'Aco K."/>
            <person name="Daza R."/>
            <person name="De Haan G."/>
            <person name="DeGray S."/>
            <person name="DeMaso C."/>
            <person name="Dhargay N."/>
            <person name="Dooley K."/>
            <person name="Dooley E."/>
            <person name="Doricent M."/>
            <person name="Dorje P."/>
            <person name="Dorjee K."/>
            <person name="Dupes A."/>
            <person name="Elong R."/>
            <person name="Falk J."/>
            <person name="Farina A."/>
            <person name="Faro S."/>
            <person name="Ferguson D."/>
            <person name="Fisher S."/>
            <person name="Foley C.D."/>
            <person name="Franke A."/>
            <person name="Friedrich D."/>
            <person name="Gadbois L."/>
            <person name="Gearin G."/>
            <person name="Gearin C.R."/>
            <person name="Giannoukos G."/>
            <person name="Goode T."/>
            <person name="Graham J."/>
            <person name="Grandbois E."/>
            <person name="Grewal S."/>
            <person name="Gyaltsen K."/>
            <person name="Hafez N."/>
            <person name="Hagos B."/>
            <person name="Hall J."/>
            <person name="Henson C."/>
            <person name="Hollinger A."/>
            <person name="Honan T."/>
            <person name="Huard M.D."/>
            <person name="Hughes L."/>
            <person name="Hurhula B."/>
            <person name="Husby M.E."/>
            <person name="Kamat A."/>
            <person name="Kanga B."/>
            <person name="Kashin S."/>
            <person name="Khazanovich D."/>
            <person name="Kisner P."/>
            <person name="Lance K."/>
            <person name="Lara M."/>
            <person name="Lee W."/>
            <person name="Lennon N."/>
            <person name="Letendre F."/>
            <person name="LeVine R."/>
            <person name="Lipovsky A."/>
            <person name="Liu X."/>
            <person name="Liu J."/>
            <person name="Liu S."/>
            <person name="Lokyitsang T."/>
            <person name="Lokyitsang Y."/>
            <person name="Lubonja R."/>
            <person name="Lui A."/>
            <person name="MacDonald P."/>
            <person name="Magnisalis V."/>
            <person name="Maru K."/>
            <person name="Matthews C."/>
            <person name="McCusker W."/>
            <person name="McDonough S."/>
            <person name="Mehta T."/>
            <person name="Meldrim J."/>
            <person name="Meneus L."/>
            <person name="Mihai O."/>
            <person name="Mihalev A."/>
            <person name="Mihova T."/>
            <person name="Mittelman R."/>
            <person name="Mlenga V."/>
            <person name="Montmayeur A."/>
            <person name="Mulrain L."/>
            <person name="Navidi A."/>
            <person name="Naylor J."/>
            <person name="Negash T."/>
            <person name="Nguyen T."/>
            <person name="Nguyen N."/>
            <person name="Nicol R."/>
            <person name="Norbu C."/>
            <person name="Norbu N."/>
            <person name="Novod N."/>
            <person name="O'Neill B."/>
            <person name="Osman S."/>
            <person name="Markiewicz E."/>
            <person name="Oyono O.L."/>
            <person name="Patti C."/>
            <person name="Phunkhang P."/>
            <person name="Pierre F."/>
            <person name="Priest M."/>
            <person name="Raghuraman S."/>
            <person name="Rege F."/>
            <person name="Reyes R."/>
            <person name="Rise C."/>
            <person name="Rogov P."/>
            <person name="Ross K."/>
            <person name="Ryan E."/>
            <person name="Settipalli S."/>
            <person name="Shea T."/>
            <person name="Sherpa N."/>
            <person name="Shi L."/>
            <person name="Shih D."/>
            <person name="Sparrow T."/>
            <person name="Spaulding J."/>
            <person name="Stalker J."/>
            <person name="Stange-Thomann N."/>
            <person name="Stavropoulos S."/>
            <person name="Stone C."/>
            <person name="Strader C."/>
            <person name="Tesfaye S."/>
            <person name="Thomson T."/>
            <person name="Thoulutsang Y."/>
            <person name="Thoulutsang D."/>
            <person name="Topham K."/>
            <person name="Topping I."/>
            <person name="Tsamla T."/>
            <person name="Vassiliev H."/>
            <person name="Vo A."/>
            <person name="Wangchuk T."/>
            <person name="Wangdi T."/>
            <person name="Weiand M."/>
            <person name="Wilkinson J."/>
            <person name="Wilson A."/>
            <person name="Yadav S."/>
            <person name="Young G."/>
            <person name="Yu Q."/>
            <person name="Zembek L."/>
            <person name="Zhong D."/>
            <person name="Zimmer A."/>
            <person name="Zwirko Z."/>
            <person name="Jaffe D.B."/>
            <person name="Alvarez P."/>
            <person name="Brockman W."/>
            <person name="Butler J."/>
            <person name="Chin C."/>
            <person name="Gnerre S."/>
            <person name="Grabherr M."/>
            <person name="Kleber M."/>
            <person name="Mauceli E."/>
            <person name="MacCallum I."/>
        </authorList>
    </citation>
    <scope>NUCLEOTIDE SEQUENCE [LARGE SCALE GENOMIC DNA]</scope>
    <source>
        <strain evidence="2">Tucson 15287-2541.00</strain>
    </source>
</reference>
<protein>
    <submittedName>
        <fullName evidence="1">GH22552</fullName>
    </submittedName>
</protein>
<dbReference type="Proteomes" id="UP000001070">
    <property type="component" value="Unassembled WGS sequence"/>
</dbReference>
<dbReference type="Pfam" id="PF06477">
    <property type="entry name" value="DUF1091"/>
    <property type="match status" value="1"/>
</dbReference>
<dbReference type="EMBL" id="CH916373">
    <property type="protein sequence ID" value="EDV94746.1"/>
    <property type="molecule type" value="Genomic_DNA"/>
</dbReference>